<dbReference type="SUPFAM" id="SSF55729">
    <property type="entry name" value="Acyl-CoA N-acyltransferases (Nat)"/>
    <property type="match status" value="1"/>
</dbReference>
<organism evidence="4 5">
    <name type="scientific">Streptomyces lusitanus</name>
    <dbReference type="NCBI Taxonomy" id="68232"/>
    <lineage>
        <taxon>Bacteria</taxon>
        <taxon>Bacillati</taxon>
        <taxon>Actinomycetota</taxon>
        <taxon>Actinomycetes</taxon>
        <taxon>Kitasatosporales</taxon>
        <taxon>Streptomycetaceae</taxon>
        <taxon>Streptomyces</taxon>
    </lineage>
</organism>
<sequence>MRDLHVRAATAADRAAVVGLLSASWGGTTVVGHGTVYDAAELPALVAERDGALAGLLTYALSGDGLEVVTVDAAVRHSGVGSALLAAAAETARGAGARRLWLVTTNDNLDALRFYQRRGLRIVGVAPGAVDAARRLKPSIPGTGRYGIPLHDELTLELRL</sequence>
<dbReference type="PANTHER" id="PTHR43877">
    <property type="entry name" value="AMINOALKYLPHOSPHONATE N-ACETYLTRANSFERASE-RELATED-RELATED"/>
    <property type="match status" value="1"/>
</dbReference>
<gene>
    <name evidence="4" type="ORF">QNO04_33425</name>
</gene>
<dbReference type="InterPro" id="IPR000182">
    <property type="entry name" value="GNAT_dom"/>
</dbReference>
<dbReference type="EMBL" id="JASKMA010000051">
    <property type="protein sequence ID" value="MDT6988359.1"/>
    <property type="molecule type" value="Genomic_DNA"/>
</dbReference>
<dbReference type="Proteomes" id="UP001249760">
    <property type="component" value="Unassembled WGS sequence"/>
</dbReference>
<keyword evidence="1" id="KW-0808">Transferase</keyword>
<evidence type="ECO:0000256" key="1">
    <source>
        <dbReference type="ARBA" id="ARBA00022679"/>
    </source>
</evidence>
<accession>A0ABU3K2I1</accession>
<dbReference type="InterPro" id="IPR050832">
    <property type="entry name" value="Bact_Acetyltransf"/>
</dbReference>
<feature type="domain" description="N-acetyltransferase" evidence="3">
    <location>
        <begin position="4"/>
        <end position="141"/>
    </location>
</feature>
<dbReference type="PANTHER" id="PTHR43877:SF1">
    <property type="entry name" value="ACETYLTRANSFERASE"/>
    <property type="match status" value="1"/>
</dbReference>
<keyword evidence="2" id="KW-0012">Acyltransferase</keyword>
<dbReference type="InterPro" id="IPR016181">
    <property type="entry name" value="Acyl_CoA_acyltransferase"/>
</dbReference>
<dbReference type="Pfam" id="PF00583">
    <property type="entry name" value="Acetyltransf_1"/>
    <property type="match status" value="1"/>
</dbReference>
<evidence type="ECO:0000256" key="2">
    <source>
        <dbReference type="ARBA" id="ARBA00023315"/>
    </source>
</evidence>
<evidence type="ECO:0000259" key="3">
    <source>
        <dbReference type="PROSITE" id="PS51186"/>
    </source>
</evidence>
<protein>
    <submittedName>
        <fullName evidence="4">GNAT family N-acetyltransferase</fullName>
    </submittedName>
</protein>
<evidence type="ECO:0000313" key="4">
    <source>
        <dbReference type="EMBL" id="MDT6988359.1"/>
    </source>
</evidence>
<proteinExistence type="predicted"/>
<evidence type="ECO:0000313" key="5">
    <source>
        <dbReference type="Proteomes" id="UP001249760"/>
    </source>
</evidence>
<dbReference type="PROSITE" id="PS51186">
    <property type="entry name" value="GNAT"/>
    <property type="match status" value="1"/>
</dbReference>
<dbReference type="RefSeq" id="WP_394311486.1">
    <property type="nucleotide sequence ID" value="NZ_JASKMA010000051.1"/>
</dbReference>
<keyword evidence="5" id="KW-1185">Reference proteome</keyword>
<comment type="caution">
    <text evidence="4">The sequence shown here is derived from an EMBL/GenBank/DDBJ whole genome shotgun (WGS) entry which is preliminary data.</text>
</comment>
<name>A0ABU3K2I1_9ACTN</name>
<reference evidence="4 5" key="1">
    <citation type="submission" date="2023-05" db="EMBL/GenBank/DDBJ databases">
        <title>Streptomyces fuscus sp. nov., a brown-black pigment producing actinomyces isolated from dry sand of Sea duck farm.</title>
        <authorList>
            <person name="Xie J."/>
            <person name="Shen N."/>
        </authorList>
    </citation>
    <scope>NUCLEOTIDE SEQUENCE [LARGE SCALE GENOMIC DNA]</scope>
    <source>
        <strain evidence="4 5">CGMCC 4.1745</strain>
    </source>
</reference>
<dbReference type="Gene3D" id="3.40.630.30">
    <property type="match status" value="1"/>
</dbReference>